<comment type="caution">
    <text evidence="1">The sequence shown here is derived from an EMBL/GenBank/DDBJ whole genome shotgun (WGS) entry which is preliminary data.</text>
</comment>
<sequence length="98" mass="11750">MYSGHRTTEKNMKQYFTHIDKNHIEYCNILSQESIRQIHCLVLYIISNSRLLVNVLYFATSDFRSPNTIYSLKLEVMVEMNIWSQDNIHFLNKNNFTE</sequence>
<gene>
    <name evidence="1" type="ORF">CI610_03262</name>
</gene>
<proteinExistence type="predicted"/>
<dbReference type="AlphaFoldDB" id="A0A2H9T3L3"/>
<accession>A0A2H9T3L3</accession>
<evidence type="ECO:0000313" key="1">
    <source>
        <dbReference type="EMBL" id="PJE77810.1"/>
    </source>
</evidence>
<dbReference type="EMBL" id="NSIT01000363">
    <property type="protein sequence ID" value="PJE77810.1"/>
    <property type="molecule type" value="Genomic_DNA"/>
</dbReference>
<reference evidence="1" key="1">
    <citation type="journal article" date="2017" name="Appl. Environ. Microbiol.">
        <title>Molecular characterization of an Endozoicomonas-like organism causing infection in king scallop Pecten maximus L.</title>
        <authorList>
            <person name="Cano I."/>
            <person name="van Aerle R."/>
            <person name="Ross S."/>
            <person name="Verner-Jeffreys D.W."/>
            <person name="Paley R.K."/>
            <person name="Rimmer G."/>
            <person name="Ryder D."/>
            <person name="Hooper P."/>
            <person name="Stone D."/>
            <person name="Feist S.W."/>
        </authorList>
    </citation>
    <scope>NUCLEOTIDE SEQUENCE</scope>
</reference>
<protein>
    <submittedName>
        <fullName evidence="1">Uncharacterized protein</fullName>
    </submittedName>
</protein>
<organism evidence="1">
    <name type="scientific">invertebrate metagenome</name>
    <dbReference type="NCBI Taxonomy" id="1711999"/>
    <lineage>
        <taxon>unclassified sequences</taxon>
        <taxon>metagenomes</taxon>
        <taxon>organismal metagenomes</taxon>
    </lineage>
</organism>
<name>A0A2H9T3L3_9ZZZZ</name>